<dbReference type="Proteomes" id="UP000593571">
    <property type="component" value="Unassembled WGS sequence"/>
</dbReference>
<name>A0A7J8DY00_ROUAE</name>
<keyword evidence="2" id="KW-1185">Reference proteome</keyword>
<evidence type="ECO:0000313" key="1">
    <source>
        <dbReference type="EMBL" id="KAF6427899.1"/>
    </source>
</evidence>
<protein>
    <submittedName>
        <fullName evidence="1">Uncharacterized protein</fullName>
    </submittedName>
</protein>
<organism evidence="1 2">
    <name type="scientific">Rousettus aegyptiacus</name>
    <name type="common">Egyptian fruit bat</name>
    <name type="synonym">Pteropus aegyptiacus</name>
    <dbReference type="NCBI Taxonomy" id="9407"/>
    <lineage>
        <taxon>Eukaryota</taxon>
        <taxon>Metazoa</taxon>
        <taxon>Chordata</taxon>
        <taxon>Craniata</taxon>
        <taxon>Vertebrata</taxon>
        <taxon>Euteleostomi</taxon>
        <taxon>Mammalia</taxon>
        <taxon>Eutheria</taxon>
        <taxon>Laurasiatheria</taxon>
        <taxon>Chiroptera</taxon>
        <taxon>Yinpterochiroptera</taxon>
        <taxon>Pteropodoidea</taxon>
        <taxon>Pteropodidae</taxon>
        <taxon>Rousettinae</taxon>
        <taxon>Rousettus</taxon>
    </lineage>
</organism>
<accession>A0A7J8DY00</accession>
<comment type="caution">
    <text evidence="1">The sequence shown here is derived from an EMBL/GenBank/DDBJ whole genome shotgun (WGS) entry which is preliminary data.</text>
</comment>
<gene>
    <name evidence="1" type="ORF">HJG63_008381</name>
</gene>
<reference evidence="1 2" key="1">
    <citation type="journal article" date="2020" name="Nature">
        <title>Six reference-quality genomes reveal evolution of bat adaptations.</title>
        <authorList>
            <person name="Jebb D."/>
            <person name="Huang Z."/>
            <person name="Pippel M."/>
            <person name="Hughes G.M."/>
            <person name="Lavrichenko K."/>
            <person name="Devanna P."/>
            <person name="Winkler S."/>
            <person name="Jermiin L.S."/>
            <person name="Skirmuntt E.C."/>
            <person name="Katzourakis A."/>
            <person name="Burkitt-Gray L."/>
            <person name="Ray D.A."/>
            <person name="Sullivan K.A.M."/>
            <person name="Roscito J.G."/>
            <person name="Kirilenko B.M."/>
            <person name="Davalos L.M."/>
            <person name="Corthals A.P."/>
            <person name="Power M.L."/>
            <person name="Jones G."/>
            <person name="Ransome R.D."/>
            <person name="Dechmann D.K.N."/>
            <person name="Locatelli A.G."/>
            <person name="Puechmaille S.J."/>
            <person name="Fedrigo O."/>
            <person name="Jarvis E.D."/>
            <person name="Hiller M."/>
            <person name="Vernes S.C."/>
            <person name="Myers E.W."/>
            <person name="Teeling E.C."/>
        </authorList>
    </citation>
    <scope>NUCLEOTIDE SEQUENCE [LARGE SCALE GENOMIC DNA]</scope>
    <source>
        <strain evidence="1">MRouAeg1</strain>
        <tissue evidence="1">Muscle</tissue>
    </source>
</reference>
<evidence type="ECO:0000313" key="2">
    <source>
        <dbReference type="Proteomes" id="UP000593571"/>
    </source>
</evidence>
<dbReference type="AlphaFoldDB" id="A0A7J8DY00"/>
<dbReference type="EMBL" id="JACASE010000011">
    <property type="protein sequence ID" value="KAF6427899.1"/>
    <property type="molecule type" value="Genomic_DNA"/>
</dbReference>
<sequence>MGISHSPLPTTPMCHETPSLWLQELCQLASAVWSHEPLVFTVNRIAVRSLHRSPGQVGLVKQCRVVGTAFGGLDLNLDLATYQYATFSSYQASVSSCQNWDGDTYTFESMNLKLNRECKNTEYGAWDPVKAHSIRLLCQKQLFLKMVAVQKN</sequence>
<proteinExistence type="predicted"/>